<keyword evidence="4" id="KW-0808">Transferase</keyword>
<dbReference type="PANTHER" id="PTHR37316:SF2">
    <property type="entry name" value="TEICHOIC ACID RIBITOL-PHOSPHATE POLYMERASE TARK"/>
    <property type="match status" value="1"/>
</dbReference>
<keyword evidence="6" id="KW-0472">Membrane</keyword>
<keyword evidence="3" id="KW-1003">Cell membrane</keyword>
<comment type="similarity">
    <text evidence="2">Belongs to the CDP-glycerol glycerophosphotransferase family.</text>
</comment>
<dbReference type="InterPro" id="IPR051612">
    <property type="entry name" value="Teichoic_Acid_Biosynth"/>
</dbReference>
<sequence length="386" mass="44911">MKLFTKIKNIYISIYKLGLNSVYKGACLLRKTDENKMVIALYRTNYLDDNLKLVYKEVQKQAPHIKIHLIQGTNKMNLKLFIEILVFSNARYLIIDDYFLPIYLITPHKKLKVIQLWHAAGAFKKFGHSTIGSRFGPQASYLKLVPVHANYNFVYISARKFTKYYAEAFNMDSRRIFNLGLPRLDMITNEELHLKIISKMYKKYSFLKDKGMINILMAPTYRAKGSQGETGIDLVDTILQIAKRMDINKRIILKPHPYMSVSSLEKIRNCRNVFIADSSGINEWMLVVDAFITDYSSAIFEFSLLKKPMAHFVPDYDEYVNSRGFYTCIEENSDATVLKDITELANWINSRQKDESFDSSRMIAFNFDYIEDATTRIVSHFLSNEK</sequence>
<evidence type="ECO:0000256" key="2">
    <source>
        <dbReference type="ARBA" id="ARBA00010488"/>
    </source>
</evidence>
<dbReference type="SUPFAM" id="SSF53756">
    <property type="entry name" value="UDP-Glycosyltransferase/glycogen phosphorylase"/>
    <property type="match status" value="1"/>
</dbReference>
<evidence type="ECO:0000256" key="4">
    <source>
        <dbReference type="ARBA" id="ARBA00022679"/>
    </source>
</evidence>
<dbReference type="Proteomes" id="UP000621631">
    <property type="component" value="Unassembled WGS sequence"/>
</dbReference>
<evidence type="ECO:0000256" key="1">
    <source>
        <dbReference type="ARBA" id="ARBA00004202"/>
    </source>
</evidence>
<keyword evidence="5" id="KW-0777">Teichoic acid biosynthesis</keyword>
<keyword evidence="8" id="KW-1185">Reference proteome</keyword>
<reference evidence="7 8" key="1">
    <citation type="submission" date="2020-09" db="EMBL/GenBank/DDBJ databases">
        <title>Draft Genome Sequences of Oil-Oxidizing Bacteria Halomonas titanicae, Marinobacter lutaoensis, and Virgibacillus halodenitrificans Isolated from Highly Saline Environments.</title>
        <authorList>
            <person name="Grouzdev D.S."/>
            <person name="Sokolova D.S."/>
            <person name="Semenova E.M."/>
            <person name="Borzenkov I.A."/>
            <person name="Bidzhieva S.K."/>
            <person name="Poltaraus A.B."/>
            <person name="Nazina T.N."/>
        </authorList>
    </citation>
    <scope>NUCLEOTIDE SEQUENCE [LARGE SCALE GENOMIC DNA]</scope>
    <source>
        <strain evidence="7 8">VKM B-3472D</strain>
    </source>
</reference>
<dbReference type="EMBL" id="JACWEZ010000001">
    <property type="protein sequence ID" value="MBD1221411.1"/>
    <property type="molecule type" value="Genomic_DNA"/>
</dbReference>
<dbReference type="InterPro" id="IPR043148">
    <property type="entry name" value="TagF_C"/>
</dbReference>
<proteinExistence type="inferred from homology"/>
<comment type="subcellular location">
    <subcellularLocation>
        <location evidence="1">Cell membrane</location>
        <topology evidence="1">Peripheral membrane protein</topology>
    </subcellularLocation>
</comment>
<protein>
    <submittedName>
        <fullName evidence="7">CDP-glycerol glycerophosphotransferase family protein</fullName>
    </submittedName>
</protein>
<gene>
    <name evidence="7" type="ORF">IC602_02155</name>
</gene>
<dbReference type="Pfam" id="PF04464">
    <property type="entry name" value="Glyphos_transf"/>
    <property type="match status" value="1"/>
</dbReference>
<comment type="caution">
    <text evidence="7">The sequence shown here is derived from an EMBL/GenBank/DDBJ whole genome shotgun (WGS) entry which is preliminary data.</text>
</comment>
<accession>A0ABR7VI80</accession>
<dbReference type="Gene3D" id="3.40.50.12580">
    <property type="match status" value="1"/>
</dbReference>
<evidence type="ECO:0000313" key="8">
    <source>
        <dbReference type="Proteomes" id="UP000621631"/>
    </source>
</evidence>
<evidence type="ECO:0000256" key="6">
    <source>
        <dbReference type="ARBA" id="ARBA00023136"/>
    </source>
</evidence>
<evidence type="ECO:0000256" key="5">
    <source>
        <dbReference type="ARBA" id="ARBA00022944"/>
    </source>
</evidence>
<name>A0ABR7VI80_VIRHA</name>
<dbReference type="PANTHER" id="PTHR37316">
    <property type="entry name" value="TEICHOIC ACID GLYCEROL-PHOSPHATE PRIMASE"/>
    <property type="match status" value="1"/>
</dbReference>
<organism evidence="7 8">
    <name type="scientific">Virgibacillus halodenitrificans</name>
    <name type="common">Bacillus halodenitrificans</name>
    <dbReference type="NCBI Taxonomy" id="1482"/>
    <lineage>
        <taxon>Bacteria</taxon>
        <taxon>Bacillati</taxon>
        <taxon>Bacillota</taxon>
        <taxon>Bacilli</taxon>
        <taxon>Bacillales</taxon>
        <taxon>Bacillaceae</taxon>
        <taxon>Virgibacillus</taxon>
    </lineage>
</organism>
<evidence type="ECO:0000313" key="7">
    <source>
        <dbReference type="EMBL" id="MBD1221411.1"/>
    </source>
</evidence>
<dbReference type="Gene3D" id="3.40.50.11820">
    <property type="match status" value="1"/>
</dbReference>
<dbReference type="InterPro" id="IPR043149">
    <property type="entry name" value="TagF_N"/>
</dbReference>
<dbReference type="InterPro" id="IPR007554">
    <property type="entry name" value="Glycerophosphate_synth"/>
</dbReference>
<evidence type="ECO:0000256" key="3">
    <source>
        <dbReference type="ARBA" id="ARBA00022475"/>
    </source>
</evidence>